<dbReference type="Pfam" id="PF00528">
    <property type="entry name" value="BPD_transp_1"/>
    <property type="match status" value="1"/>
</dbReference>
<dbReference type="AlphaFoldDB" id="A0A3M0A9N1"/>
<feature type="transmembrane region" description="Helical" evidence="7">
    <location>
        <begin position="292"/>
        <end position="310"/>
    </location>
</feature>
<feature type="domain" description="ABC transmembrane type-1" evidence="8">
    <location>
        <begin position="89"/>
        <end position="310"/>
    </location>
</feature>
<dbReference type="GO" id="GO:0005886">
    <property type="term" value="C:plasma membrane"/>
    <property type="evidence" value="ECO:0007669"/>
    <property type="project" value="UniProtKB-SubCell"/>
</dbReference>
<evidence type="ECO:0000256" key="2">
    <source>
        <dbReference type="ARBA" id="ARBA00022448"/>
    </source>
</evidence>
<feature type="transmembrane region" description="Helical" evidence="7">
    <location>
        <begin position="229"/>
        <end position="256"/>
    </location>
</feature>
<keyword evidence="9" id="KW-0762">Sugar transport</keyword>
<accession>A0A3M0A9N1</accession>
<comment type="similarity">
    <text evidence="7">Belongs to the binding-protein-dependent transport system permease family.</text>
</comment>
<evidence type="ECO:0000256" key="6">
    <source>
        <dbReference type="ARBA" id="ARBA00023136"/>
    </source>
</evidence>
<evidence type="ECO:0000256" key="3">
    <source>
        <dbReference type="ARBA" id="ARBA00022475"/>
    </source>
</evidence>
<dbReference type="InterPro" id="IPR035906">
    <property type="entry name" value="MetI-like_sf"/>
</dbReference>
<keyword evidence="5 7" id="KW-1133">Transmembrane helix</keyword>
<evidence type="ECO:0000256" key="7">
    <source>
        <dbReference type="RuleBase" id="RU363032"/>
    </source>
</evidence>
<dbReference type="OrthoDB" id="42615at2"/>
<dbReference type="Proteomes" id="UP000267246">
    <property type="component" value="Unassembled WGS sequence"/>
</dbReference>
<keyword evidence="10" id="KW-1185">Reference proteome</keyword>
<feature type="transmembrane region" description="Helical" evidence="7">
    <location>
        <begin position="130"/>
        <end position="149"/>
    </location>
</feature>
<dbReference type="GO" id="GO:0055085">
    <property type="term" value="P:transmembrane transport"/>
    <property type="evidence" value="ECO:0007669"/>
    <property type="project" value="InterPro"/>
</dbReference>
<feature type="transmembrane region" description="Helical" evidence="7">
    <location>
        <begin position="93"/>
        <end position="118"/>
    </location>
</feature>
<evidence type="ECO:0000313" key="9">
    <source>
        <dbReference type="EMBL" id="RMA79095.1"/>
    </source>
</evidence>
<comment type="caution">
    <text evidence="9">The sequence shown here is derived from an EMBL/GenBank/DDBJ whole genome shotgun (WGS) entry which is preliminary data.</text>
</comment>
<evidence type="ECO:0000256" key="5">
    <source>
        <dbReference type="ARBA" id="ARBA00022989"/>
    </source>
</evidence>
<evidence type="ECO:0000256" key="1">
    <source>
        <dbReference type="ARBA" id="ARBA00004651"/>
    </source>
</evidence>
<dbReference type="PANTHER" id="PTHR30193">
    <property type="entry name" value="ABC TRANSPORTER PERMEASE PROTEIN"/>
    <property type="match status" value="1"/>
</dbReference>
<dbReference type="Gene3D" id="1.10.3720.10">
    <property type="entry name" value="MetI-like"/>
    <property type="match status" value="1"/>
</dbReference>
<dbReference type="InterPro" id="IPR000515">
    <property type="entry name" value="MetI-like"/>
</dbReference>
<keyword evidence="6 7" id="KW-0472">Membrane</keyword>
<dbReference type="CDD" id="cd06261">
    <property type="entry name" value="TM_PBP2"/>
    <property type="match status" value="1"/>
</dbReference>
<dbReference type="RefSeq" id="WP_121940635.1">
    <property type="nucleotide sequence ID" value="NZ_CP137846.1"/>
</dbReference>
<evidence type="ECO:0000259" key="8">
    <source>
        <dbReference type="PROSITE" id="PS50928"/>
    </source>
</evidence>
<dbReference type="InterPro" id="IPR051393">
    <property type="entry name" value="ABC_transporter_permease"/>
</dbReference>
<name>A0A3M0A9N1_9BACT</name>
<protein>
    <submittedName>
        <fullName evidence="9">Multiple sugar transport system permease protein</fullName>
    </submittedName>
</protein>
<dbReference type="SUPFAM" id="SSF161098">
    <property type="entry name" value="MetI-like"/>
    <property type="match status" value="1"/>
</dbReference>
<keyword evidence="3" id="KW-1003">Cell membrane</keyword>
<sequence>MKRYFWKKMRVKNIGDNLSILSTRTPYWKPFLLILPSFLTILLFTLIPFILVIYKSFLDRGTGFYIDEAKLSTANYVNIFKDYGFQTGIRNSIVYAIIALPISLTCSLLIAIAITQVVKKWARSFWQTVFFLPYVTSMVAVSISFIYIFRREGGIINTLLQKLGLIKKPLLFLQDTSDWNWSAFGVIVFRGVWGNLAFQVLILTTAMLSVDQNLYRAGSIDGAYKAKQFFAITLPSIKPTLSFLITIGIIGGIKIFPLALFDNSPETAVAHGGSSIMLYIYSMVRGGEYGRSGAASVILFVLGVTISFGLRKLVTLAYKASTKIGALNVTRKIETQTLKSKTTFKV</sequence>
<keyword evidence="2 7" id="KW-0813">Transport</keyword>
<evidence type="ECO:0000313" key="10">
    <source>
        <dbReference type="Proteomes" id="UP000267246"/>
    </source>
</evidence>
<gene>
    <name evidence="9" type="ORF">JN00_0146</name>
</gene>
<reference evidence="9 10" key="1">
    <citation type="submission" date="2018-10" db="EMBL/GenBank/DDBJ databases">
        <title>Genomic Encyclopedia of Archaeal and Bacterial Type Strains, Phase II (KMG-II): from individual species to whole genera.</title>
        <authorList>
            <person name="Goeker M."/>
        </authorList>
    </citation>
    <scope>NUCLEOTIDE SEQUENCE [LARGE SCALE GENOMIC DNA]</scope>
    <source>
        <strain evidence="9 10">ATCC 29870</strain>
    </source>
</reference>
<keyword evidence="4 7" id="KW-0812">Transmembrane</keyword>
<dbReference type="PANTHER" id="PTHR30193:SF37">
    <property type="entry name" value="INNER MEMBRANE ABC TRANSPORTER PERMEASE PROTEIN YCJO"/>
    <property type="match status" value="1"/>
</dbReference>
<feature type="transmembrane region" description="Helical" evidence="7">
    <location>
        <begin position="31"/>
        <end position="54"/>
    </location>
</feature>
<evidence type="ECO:0000256" key="4">
    <source>
        <dbReference type="ARBA" id="ARBA00022692"/>
    </source>
</evidence>
<proteinExistence type="inferred from homology"/>
<comment type="subcellular location">
    <subcellularLocation>
        <location evidence="1 7">Cell membrane</location>
        <topology evidence="1 7">Multi-pass membrane protein</topology>
    </subcellularLocation>
</comment>
<dbReference type="PROSITE" id="PS50928">
    <property type="entry name" value="ABC_TM1"/>
    <property type="match status" value="1"/>
</dbReference>
<feature type="transmembrane region" description="Helical" evidence="7">
    <location>
        <begin position="181"/>
        <end position="208"/>
    </location>
</feature>
<dbReference type="EMBL" id="REFI01000005">
    <property type="protein sequence ID" value="RMA79095.1"/>
    <property type="molecule type" value="Genomic_DNA"/>
</dbReference>
<organism evidence="9 10">
    <name type="scientific">Metamycoplasma subdolum</name>
    <dbReference type="NCBI Taxonomy" id="92407"/>
    <lineage>
        <taxon>Bacteria</taxon>
        <taxon>Bacillati</taxon>
        <taxon>Mycoplasmatota</taxon>
        <taxon>Mycoplasmoidales</taxon>
        <taxon>Metamycoplasmataceae</taxon>
        <taxon>Metamycoplasma</taxon>
    </lineage>
</organism>